<dbReference type="InterPro" id="IPR043502">
    <property type="entry name" value="DNA/RNA_pol_sf"/>
</dbReference>
<accession>A0ABQ5CJV4</accession>
<feature type="compositionally biased region" description="Basic and acidic residues" evidence="2">
    <location>
        <begin position="83"/>
        <end position="92"/>
    </location>
</feature>
<evidence type="ECO:0000259" key="3">
    <source>
        <dbReference type="Pfam" id="PF07727"/>
    </source>
</evidence>
<feature type="region of interest" description="Disordered" evidence="2">
    <location>
        <begin position="342"/>
        <end position="366"/>
    </location>
</feature>
<gene>
    <name evidence="6" type="ORF">Tco_0907132</name>
</gene>
<evidence type="ECO:0000313" key="7">
    <source>
        <dbReference type="Proteomes" id="UP001151760"/>
    </source>
</evidence>
<dbReference type="SUPFAM" id="SSF56672">
    <property type="entry name" value="DNA/RNA polymerases"/>
    <property type="match status" value="1"/>
</dbReference>
<sequence length="1387" mass="157535">MAGVEVPQTLEYRGGQLNAAPVLEDIQDSPDDEEDTRSSHEYLNDLEEEYQARALLAKFKRFFKKVPSYQSPFHSKSLSSPQHKPELRPTKDFKAKYNKVKDKLALLSSSASASKASTVKNKGLIVEAYEWDEEEVSSDDNEMVEVKVLMALAGDNDAVSKEGARNDEWIKISIRKVHTLLEMEDNDDRKTYLDYLCIDLNYVEEQRNNLLSKHRDLILKENKNLRTELKELTTITETWLNSSNKVNQCINEQIPSQKKRVLGVDQLTKDPSSSGQKDLVFVKSSANDTKVSIPGVERPWLSKAKGFILPNHDTGRILPAESQRNTTDPSVAVTDSSVTEYDSADESSVCSTPLPPLKKLNGAEPTSGPKTIKSILKSKFTFKAETLNGAIINEPSSAPVKGNKNYSALVVNSAHAGKLKSVKIKDDPPLAIVPQNALQNKYKTQFKKSCDLCGLNNHLSENCYKVLFCKRCEKTDHRTCDHAEYISTMNMSQHLKSLGRASSRSKIPRPSKRFFPPCTHCGCIDHLSNECLYYPICGLCGSYDHDTNGHNRIISLEREINPRNPQHTFKRCEVCGSSTHTTTDHYDIEWFKRGEALQAKKAEALKSTRAESSNANRSKTPTKSGCSRHMTGVKSYLHKYMEQPGPKVAFGDDSTCTTKGYGSIKCNGIVFTKFNEKEEQSSTQQKSCNDYSKRSVFSKQYWTEAIATACYTQNRSTIVKRHLKTPYEIFCKRIPNINFLHVFRCPVYIHNHKDHLGKFDEKADDGYLFRYSLVSKAFRVFNTRRQQTKETYHITFDESPNAIKFLKPSVDNINIAENKRYPPDEYLHPYEPSQRYQTNSNDVSFIEPYESPEPVVLETEVSSDQNGQTAQTDEIFNHNLSEHSNHNNDEKIIDNLSNTEDIQISGYLSSPNVEDTSVQDTISIPNPPLSIPSVVTLAPQDRWSQDKHIKLVFKNKRDETRIVIKNKERLVAQGYNQQEVIDYDETFALVARLEAIRNFLAFATYMNFIVYQMDVKSAFLNGKLKEVYVKQPPGFESNEFPNHVYKLDKALYGLKQALRALYETLSTFLTEHKFVRGKIDNTLFVYKTQTDVIMVQIYVDDIIFGSNSTKLCKQFAKLMTQRYEISMMGVLTYFLGFQIKQSKRGISINQEKYVKDLLKKYDINGSSVKTPMAPSSNLGPDLSGKDVNETQYRGMIGSLMYLTAYRLDIQFSTCLCARYQANPKESHLIAVKRIFRKSTSGACQLLGGKLVCWSAKKQQSVAMSSAEAEYVATAGCCANILWMKSQLIDYDIIYEKVPIFCDNTSAIAISNNPVLHSRTKHIDIRYHFIRDHILKGDIELHFIPTQYQLADIFTKPLDEPTFKRLIVELGMLNIDSKPKASVLSEEN</sequence>
<name>A0ABQ5CJV4_9ASTR</name>
<dbReference type="InterPro" id="IPR013103">
    <property type="entry name" value="RVT_2"/>
</dbReference>
<dbReference type="InterPro" id="IPR054722">
    <property type="entry name" value="PolX-like_BBD"/>
</dbReference>
<keyword evidence="1" id="KW-0645">Protease</keyword>
<organism evidence="6 7">
    <name type="scientific">Tanacetum coccineum</name>
    <dbReference type="NCBI Taxonomy" id="301880"/>
    <lineage>
        <taxon>Eukaryota</taxon>
        <taxon>Viridiplantae</taxon>
        <taxon>Streptophyta</taxon>
        <taxon>Embryophyta</taxon>
        <taxon>Tracheophyta</taxon>
        <taxon>Spermatophyta</taxon>
        <taxon>Magnoliopsida</taxon>
        <taxon>eudicotyledons</taxon>
        <taxon>Gunneridae</taxon>
        <taxon>Pentapetalae</taxon>
        <taxon>asterids</taxon>
        <taxon>campanulids</taxon>
        <taxon>Asterales</taxon>
        <taxon>Asteraceae</taxon>
        <taxon>Asteroideae</taxon>
        <taxon>Anthemideae</taxon>
        <taxon>Anthemidinae</taxon>
        <taxon>Tanacetum</taxon>
    </lineage>
</organism>
<feature type="domain" description="Retrovirus-related Pol polyprotein from transposon TNT 1-94-like beta-barrel" evidence="4">
    <location>
        <begin position="624"/>
        <end position="666"/>
    </location>
</feature>
<keyword evidence="1" id="KW-0064">Aspartyl protease</keyword>
<feature type="compositionally biased region" description="Polar residues" evidence="2">
    <location>
        <begin position="610"/>
        <end position="625"/>
    </location>
</feature>
<dbReference type="InterPro" id="IPR057670">
    <property type="entry name" value="SH3_retrovirus"/>
</dbReference>
<comment type="caution">
    <text evidence="6">The sequence shown here is derived from an EMBL/GenBank/DDBJ whole genome shotgun (WGS) entry which is preliminary data.</text>
</comment>
<keyword evidence="1" id="KW-0378">Hydrolase</keyword>
<feature type="compositionally biased region" description="Acidic residues" evidence="2">
    <location>
        <begin position="25"/>
        <end position="35"/>
    </location>
</feature>
<feature type="domain" description="Reverse transcriptase Ty1/copia-type" evidence="3">
    <location>
        <begin position="949"/>
        <end position="1172"/>
    </location>
</feature>
<feature type="region of interest" description="Disordered" evidence="2">
    <location>
        <begin position="72"/>
        <end position="92"/>
    </location>
</feature>
<dbReference type="CDD" id="cd09272">
    <property type="entry name" value="RNase_HI_RT_Ty1"/>
    <property type="match status" value="1"/>
</dbReference>
<feature type="region of interest" description="Disordered" evidence="2">
    <location>
        <begin position="1"/>
        <end position="43"/>
    </location>
</feature>
<feature type="compositionally biased region" description="Polar residues" evidence="2">
    <location>
        <begin position="72"/>
        <end position="82"/>
    </location>
</feature>
<dbReference type="Proteomes" id="UP001151760">
    <property type="component" value="Unassembled WGS sequence"/>
</dbReference>
<reference evidence="6" key="1">
    <citation type="journal article" date="2022" name="Int. J. Mol. Sci.">
        <title>Draft Genome of Tanacetum Coccineum: Genomic Comparison of Closely Related Tanacetum-Family Plants.</title>
        <authorList>
            <person name="Yamashiro T."/>
            <person name="Shiraishi A."/>
            <person name="Nakayama K."/>
            <person name="Satake H."/>
        </authorList>
    </citation>
    <scope>NUCLEOTIDE SEQUENCE</scope>
</reference>
<keyword evidence="7" id="KW-1185">Reference proteome</keyword>
<protein>
    <submittedName>
        <fullName evidence="6">Retrovirus-related pol polyprotein from transposon TNT 1-94</fullName>
    </submittedName>
</protein>
<evidence type="ECO:0000256" key="1">
    <source>
        <dbReference type="ARBA" id="ARBA00022750"/>
    </source>
</evidence>
<evidence type="ECO:0000256" key="2">
    <source>
        <dbReference type="SAM" id="MobiDB-lite"/>
    </source>
</evidence>
<evidence type="ECO:0000313" key="6">
    <source>
        <dbReference type="EMBL" id="GJT26857.1"/>
    </source>
</evidence>
<feature type="region of interest" description="Disordered" evidence="2">
    <location>
        <begin position="606"/>
        <end position="628"/>
    </location>
</feature>
<dbReference type="PANTHER" id="PTHR11439">
    <property type="entry name" value="GAG-POL-RELATED RETROTRANSPOSON"/>
    <property type="match status" value="1"/>
</dbReference>
<dbReference type="Pfam" id="PF22936">
    <property type="entry name" value="Pol_BBD"/>
    <property type="match status" value="1"/>
</dbReference>
<evidence type="ECO:0000259" key="4">
    <source>
        <dbReference type="Pfam" id="PF22936"/>
    </source>
</evidence>
<dbReference type="Pfam" id="PF07727">
    <property type="entry name" value="RVT_2"/>
    <property type="match status" value="1"/>
</dbReference>
<feature type="compositionally biased region" description="Polar residues" evidence="2">
    <location>
        <begin position="342"/>
        <end position="351"/>
    </location>
</feature>
<dbReference type="Pfam" id="PF25597">
    <property type="entry name" value="SH3_retrovirus"/>
    <property type="match status" value="1"/>
</dbReference>
<dbReference type="EMBL" id="BQNB010014327">
    <property type="protein sequence ID" value="GJT26857.1"/>
    <property type="molecule type" value="Genomic_DNA"/>
</dbReference>
<dbReference type="PANTHER" id="PTHR11439:SF495">
    <property type="entry name" value="REVERSE TRANSCRIPTASE, RNA-DEPENDENT DNA POLYMERASE-RELATED"/>
    <property type="match status" value="1"/>
</dbReference>
<proteinExistence type="predicted"/>
<feature type="domain" description="Retroviral polymerase SH3-like" evidence="5">
    <location>
        <begin position="745"/>
        <end position="799"/>
    </location>
</feature>
<evidence type="ECO:0000259" key="5">
    <source>
        <dbReference type="Pfam" id="PF25597"/>
    </source>
</evidence>
<reference evidence="6" key="2">
    <citation type="submission" date="2022-01" db="EMBL/GenBank/DDBJ databases">
        <authorList>
            <person name="Yamashiro T."/>
            <person name="Shiraishi A."/>
            <person name="Satake H."/>
            <person name="Nakayama K."/>
        </authorList>
    </citation>
    <scope>NUCLEOTIDE SEQUENCE</scope>
</reference>